<evidence type="ECO:0000259" key="4">
    <source>
        <dbReference type="Pfam" id="PF01929"/>
    </source>
</evidence>
<dbReference type="Proteomes" id="UP000274922">
    <property type="component" value="Unassembled WGS sequence"/>
</dbReference>
<feature type="domain" description="Large ribosomal subunit protein eL14" evidence="4">
    <location>
        <begin position="46"/>
        <end position="116"/>
    </location>
</feature>
<dbReference type="AlphaFoldDB" id="A0A4P9XBQ4"/>
<dbReference type="Pfam" id="PF01929">
    <property type="entry name" value="Ribosomal_L14e"/>
    <property type="match status" value="1"/>
</dbReference>
<dbReference type="EMBL" id="ML014133">
    <property type="protein sequence ID" value="RKP02857.1"/>
    <property type="molecule type" value="Genomic_DNA"/>
</dbReference>
<evidence type="ECO:0000256" key="1">
    <source>
        <dbReference type="ARBA" id="ARBA00006592"/>
    </source>
</evidence>
<dbReference type="InterPro" id="IPR008991">
    <property type="entry name" value="Translation_prot_SH3-like_sf"/>
</dbReference>
<dbReference type="InterPro" id="IPR039660">
    <property type="entry name" value="Ribosomal_eL14"/>
</dbReference>
<sequence>MFTKFVEVGRVVEITYGPGKGHVAPIVAIIDQHRALIEGPTTGVSRREINFKRVRLTNIKLNIPRNIRTAALKKACVAQKLNEQWEATNRAQLLQKKKLRRNMNDFQRFQVKTVKAVLTKAAQAVKA</sequence>
<dbReference type="Gene3D" id="2.30.30.30">
    <property type="match status" value="1"/>
</dbReference>
<proteinExistence type="inferred from homology"/>
<gene>
    <name evidence="5" type="ORF">CXG81DRAFT_17481</name>
</gene>
<dbReference type="GO" id="GO:0042273">
    <property type="term" value="P:ribosomal large subunit biogenesis"/>
    <property type="evidence" value="ECO:0007669"/>
    <property type="project" value="TreeGrafter"/>
</dbReference>
<dbReference type="GO" id="GO:0003735">
    <property type="term" value="F:structural constituent of ribosome"/>
    <property type="evidence" value="ECO:0007669"/>
    <property type="project" value="InterPro"/>
</dbReference>
<dbReference type="InterPro" id="IPR002784">
    <property type="entry name" value="Ribosomal_eL14_dom"/>
</dbReference>
<keyword evidence="3" id="KW-0687">Ribonucleoprotein</keyword>
<protein>
    <recommendedName>
        <fullName evidence="4">Large ribosomal subunit protein eL14 domain-containing protein</fullName>
    </recommendedName>
</protein>
<accession>A0A4P9XBQ4</accession>
<dbReference type="SUPFAM" id="SSF50104">
    <property type="entry name" value="Translation proteins SH3-like domain"/>
    <property type="match status" value="1"/>
</dbReference>
<dbReference type="InterPro" id="IPR014722">
    <property type="entry name" value="Rib_uL2_dom2"/>
</dbReference>
<dbReference type="PANTHER" id="PTHR11127">
    <property type="entry name" value="60S RIBOSOMAL PROTEIN L14"/>
    <property type="match status" value="1"/>
</dbReference>
<dbReference type="OrthoDB" id="1875589at2759"/>
<dbReference type="GO" id="GO:0003723">
    <property type="term" value="F:RNA binding"/>
    <property type="evidence" value="ECO:0007669"/>
    <property type="project" value="InterPro"/>
</dbReference>
<evidence type="ECO:0000313" key="5">
    <source>
        <dbReference type="EMBL" id="RKP02857.1"/>
    </source>
</evidence>
<dbReference type="PANTHER" id="PTHR11127:SF2">
    <property type="entry name" value="LARGE RIBOSOMAL SUBUNIT PROTEIN EL14"/>
    <property type="match status" value="1"/>
</dbReference>
<evidence type="ECO:0000313" key="6">
    <source>
        <dbReference type="Proteomes" id="UP000274922"/>
    </source>
</evidence>
<keyword evidence="2" id="KW-0689">Ribosomal protein</keyword>
<name>A0A4P9XBQ4_9FUNG</name>
<dbReference type="STRING" id="1555241.A0A4P9XBQ4"/>
<evidence type="ECO:0000256" key="3">
    <source>
        <dbReference type="ARBA" id="ARBA00023274"/>
    </source>
</evidence>
<dbReference type="CDD" id="cd23702">
    <property type="entry name" value="eL14"/>
    <property type="match status" value="1"/>
</dbReference>
<comment type="similarity">
    <text evidence="1">Belongs to the eukaryotic ribosomal protein eL14 family.</text>
</comment>
<reference evidence="6" key="1">
    <citation type="journal article" date="2018" name="Nat. Microbiol.">
        <title>Leveraging single-cell genomics to expand the fungal tree of life.</title>
        <authorList>
            <person name="Ahrendt S.R."/>
            <person name="Quandt C.A."/>
            <person name="Ciobanu D."/>
            <person name="Clum A."/>
            <person name="Salamov A."/>
            <person name="Andreopoulos B."/>
            <person name="Cheng J.F."/>
            <person name="Woyke T."/>
            <person name="Pelin A."/>
            <person name="Henrissat B."/>
            <person name="Reynolds N.K."/>
            <person name="Benny G.L."/>
            <person name="Smith M.E."/>
            <person name="James T.Y."/>
            <person name="Grigoriev I.V."/>
        </authorList>
    </citation>
    <scope>NUCLEOTIDE SEQUENCE [LARGE SCALE GENOMIC DNA]</scope>
    <source>
        <strain evidence="6">ATCC 52028</strain>
    </source>
</reference>
<dbReference type="GO" id="GO:0022625">
    <property type="term" value="C:cytosolic large ribosomal subunit"/>
    <property type="evidence" value="ECO:0007669"/>
    <property type="project" value="TreeGrafter"/>
</dbReference>
<dbReference type="GO" id="GO:0006412">
    <property type="term" value="P:translation"/>
    <property type="evidence" value="ECO:0007669"/>
    <property type="project" value="InterPro"/>
</dbReference>
<organism evidence="5 6">
    <name type="scientific">Caulochytrium protostelioides</name>
    <dbReference type="NCBI Taxonomy" id="1555241"/>
    <lineage>
        <taxon>Eukaryota</taxon>
        <taxon>Fungi</taxon>
        <taxon>Fungi incertae sedis</taxon>
        <taxon>Chytridiomycota</taxon>
        <taxon>Chytridiomycota incertae sedis</taxon>
        <taxon>Chytridiomycetes</taxon>
        <taxon>Caulochytriales</taxon>
        <taxon>Caulochytriaceae</taxon>
        <taxon>Caulochytrium</taxon>
    </lineage>
</organism>
<keyword evidence="6" id="KW-1185">Reference proteome</keyword>
<evidence type="ECO:0000256" key="2">
    <source>
        <dbReference type="ARBA" id="ARBA00022980"/>
    </source>
</evidence>